<reference evidence="2 3" key="1">
    <citation type="submission" date="2015-03" db="EMBL/GenBank/DDBJ databases">
        <title>Pseudomonas fluorescens 1855-344 Genome sequencing and assembly.</title>
        <authorList>
            <person name="Eng W.W.H."/>
            <person name="Gan H.M."/>
            <person name="Savka M.A."/>
        </authorList>
    </citation>
    <scope>NUCLEOTIDE SEQUENCE [LARGE SCALE GENOMIC DNA]</scope>
    <source>
        <strain evidence="2 3">1855-344</strain>
    </source>
</reference>
<dbReference type="PANTHER" id="PTHR43283">
    <property type="entry name" value="BETA-LACTAMASE-RELATED"/>
    <property type="match status" value="1"/>
</dbReference>
<dbReference type="InterPro" id="IPR050789">
    <property type="entry name" value="Diverse_Enzym_Activities"/>
</dbReference>
<dbReference type="Proteomes" id="UP000033662">
    <property type="component" value="Unassembled WGS sequence"/>
</dbReference>
<organism evidence="2 3">
    <name type="scientific">Pseudomonas kilonensis</name>
    <dbReference type="NCBI Taxonomy" id="132476"/>
    <lineage>
        <taxon>Bacteria</taxon>
        <taxon>Pseudomonadati</taxon>
        <taxon>Pseudomonadota</taxon>
        <taxon>Gammaproteobacteria</taxon>
        <taxon>Pseudomonadales</taxon>
        <taxon>Pseudomonadaceae</taxon>
        <taxon>Pseudomonas</taxon>
    </lineage>
</organism>
<proteinExistence type="predicted"/>
<dbReference type="EMBL" id="JZXC01000001">
    <property type="protein sequence ID" value="KKA10164.1"/>
    <property type="molecule type" value="Genomic_DNA"/>
</dbReference>
<dbReference type="PANTHER" id="PTHR43283:SF7">
    <property type="entry name" value="BETA-LACTAMASE-RELATED DOMAIN-CONTAINING PROTEIN"/>
    <property type="match status" value="1"/>
</dbReference>
<dbReference type="InterPro" id="IPR012338">
    <property type="entry name" value="Beta-lactam/transpept-like"/>
</dbReference>
<dbReference type="AlphaFoldDB" id="A0A0F4XW76"/>
<evidence type="ECO:0000313" key="2">
    <source>
        <dbReference type="EMBL" id="KKA10164.1"/>
    </source>
</evidence>
<protein>
    <submittedName>
        <fullName evidence="2">6-aminohexanoate hydrolase</fullName>
    </submittedName>
</protein>
<dbReference type="PATRIC" id="fig|132476.4.peg.45"/>
<feature type="domain" description="Beta-lactamase-related" evidence="1">
    <location>
        <begin position="83"/>
        <end position="369"/>
    </location>
</feature>
<dbReference type="Gene3D" id="3.40.710.10">
    <property type="entry name" value="DD-peptidase/beta-lactamase superfamily"/>
    <property type="match status" value="1"/>
</dbReference>
<comment type="caution">
    <text evidence="2">The sequence shown here is derived from an EMBL/GenBank/DDBJ whole genome shotgun (WGS) entry which is preliminary data.</text>
</comment>
<evidence type="ECO:0000259" key="1">
    <source>
        <dbReference type="Pfam" id="PF00144"/>
    </source>
</evidence>
<keyword evidence="2" id="KW-0378">Hydrolase</keyword>
<evidence type="ECO:0000313" key="3">
    <source>
        <dbReference type="Proteomes" id="UP000033662"/>
    </source>
</evidence>
<name>A0A0F4XW76_9PSED</name>
<sequence length="393" mass="44523">MQGYPPPREKQVRQHNWDSPPYNRWSFQHMSQLFPVAAIHRGPGPVSELKRNERSLDDVHFQRIDGRQTDLATFLTDSYTDGFLVLHQGKVVSEQYFNGMQPHTLHLLQSVSKTIVGSLVGRLIGQGRIDPQAHVSHYVPELSASGYGDARVQDLLDMRTGVRFREDYTDPDAEFIQLDIASGWRERGERESPDSIYGLLKSLSKDREHGQFFEYRSVDTDMLAWVCERACGERLPVLLSREIWSRLGAEQDANITLDCVGTALADGGMSATLRDLGRFAQMYLQGGHFNSQQIVPETFVRACGRGSTPAFEVLYGYYTKHYPTAAYSNQCWVLDSEQGTYSARGVFGQSIYWDPAAEVAIVKLSSWPDFINPEWTLDTFRACAAVVEELQRH</sequence>
<dbReference type="GO" id="GO:0016787">
    <property type="term" value="F:hydrolase activity"/>
    <property type="evidence" value="ECO:0007669"/>
    <property type="project" value="UniProtKB-KW"/>
</dbReference>
<accession>A0A0F4XW76</accession>
<gene>
    <name evidence="2" type="ORF">VP02_00210</name>
</gene>
<dbReference type="InterPro" id="IPR001466">
    <property type="entry name" value="Beta-lactam-related"/>
</dbReference>
<dbReference type="SUPFAM" id="SSF56601">
    <property type="entry name" value="beta-lactamase/transpeptidase-like"/>
    <property type="match status" value="1"/>
</dbReference>
<dbReference type="Pfam" id="PF00144">
    <property type="entry name" value="Beta-lactamase"/>
    <property type="match status" value="1"/>
</dbReference>